<sequence length="296" mass="31255">MNLPFFGETPVFLPKDQAGDGLLPWVIGVMLFLTGLATAMGLALGQGLDRWSEGLATTLTVQIVDADAAVRARQTEDALKMLRATPGVTKAEVMADADVMALISPWLGDLPIDAGLPVPTLIHVELDKAGAVNTAGLAERLRATAKGARLDDHQAWMASILELVTALRLLLVGIVVLIVLSTVAIVIFGCRAGLATHRDSIEIMHMMGAEDSMIASAFDRRYLLHGLVGGLGGIIMAILVILALLHLAEEMGQGLLTASLPGSGVLWWLLLLPVIAGAVTMGTARITVRRALLELV</sequence>
<keyword evidence="1" id="KW-1133">Transmembrane helix</keyword>
<dbReference type="GO" id="GO:0051301">
    <property type="term" value="P:cell division"/>
    <property type="evidence" value="ECO:0007669"/>
    <property type="project" value="InterPro"/>
</dbReference>
<evidence type="ECO:0008006" key="4">
    <source>
        <dbReference type="Google" id="ProtNLM"/>
    </source>
</evidence>
<evidence type="ECO:0000313" key="3">
    <source>
        <dbReference type="Proteomes" id="UP001217500"/>
    </source>
</evidence>
<organism evidence="2 3">
    <name type="scientific">Gimibacter soli</name>
    <dbReference type="NCBI Taxonomy" id="3024400"/>
    <lineage>
        <taxon>Bacteria</taxon>
        <taxon>Pseudomonadati</taxon>
        <taxon>Pseudomonadota</taxon>
        <taxon>Alphaproteobacteria</taxon>
        <taxon>Kordiimonadales</taxon>
        <taxon>Temperatibacteraceae</taxon>
        <taxon>Gimibacter</taxon>
    </lineage>
</organism>
<dbReference type="GO" id="GO:0032153">
    <property type="term" value="C:cell division site"/>
    <property type="evidence" value="ECO:0007669"/>
    <property type="project" value="TreeGrafter"/>
</dbReference>
<dbReference type="EMBL" id="CP116805">
    <property type="protein sequence ID" value="WCL54958.1"/>
    <property type="molecule type" value="Genomic_DNA"/>
</dbReference>
<feature type="transmembrane region" description="Helical" evidence="1">
    <location>
        <begin position="166"/>
        <end position="188"/>
    </location>
</feature>
<keyword evidence="1" id="KW-0472">Membrane</keyword>
<reference evidence="2" key="1">
    <citation type="submission" date="2023-01" db="EMBL/GenBank/DDBJ databases">
        <title>The genome sequence of Kordiimonadaceae bacterium 6D33.</title>
        <authorList>
            <person name="Liu Y."/>
        </authorList>
    </citation>
    <scope>NUCLEOTIDE SEQUENCE</scope>
    <source>
        <strain evidence="2">6D33</strain>
    </source>
</reference>
<protein>
    <recommendedName>
        <fullName evidence="4">Cell division protein</fullName>
    </recommendedName>
</protein>
<feature type="transmembrane region" description="Helical" evidence="1">
    <location>
        <begin position="265"/>
        <end position="288"/>
    </location>
</feature>
<dbReference type="KEGG" id="gso:PH603_04195"/>
<evidence type="ECO:0000313" key="2">
    <source>
        <dbReference type="EMBL" id="WCL54958.1"/>
    </source>
</evidence>
<keyword evidence="1" id="KW-0812">Transmembrane</keyword>
<gene>
    <name evidence="2" type="ORF">PH603_04195</name>
</gene>
<dbReference type="Proteomes" id="UP001217500">
    <property type="component" value="Chromosome"/>
</dbReference>
<dbReference type="PANTHER" id="PTHR47755:SF1">
    <property type="entry name" value="CELL DIVISION PROTEIN FTSX"/>
    <property type="match status" value="1"/>
</dbReference>
<accession>A0AAF0BI52</accession>
<feature type="transmembrane region" description="Helical" evidence="1">
    <location>
        <begin position="22"/>
        <end position="44"/>
    </location>
</feature>
<keyword evidence="3" id="KW-1185">Reference proteome</keyword>
<dbReference type="PANTHER" id="PTHR47755">
    <property type="entry name" value="CELL DIVISION PROTEIN FTSX"/>
    <property type="match status" value="1"/>
</dbReference>
<feature type="transmembrane region" description="Helical" evidence="1">
    <location>
        <begin position="222"/>
        <end position="245"/>
    </location>
</feature>
<proteinExistence type="predicted"/>
<dbReference type="InterPro" id="IPR004513">
    <property type="entry name" value="FtsX"/>
</dbReference>
<name>A0AAF0BI52_9PROT</name>
<dbReference type="RefSeq" id="WP_289504699.1">
    <property type="nucleotide sequence ID" value="NZ_CP116805.1"/>
</dbReference>
<dbReference type="GO" id="GO:0016020">
    <property type="term" value="C:membrane"/>
    <property type="evidence" value="ECO:0007669"/>
    <property type="project" value="InterPro"/>
</dbReference>
<evidence type="ECO:0000256" key="1">
    <source>
        <dbReference type="SAM" id="Phobius"/>
    </source>
</evidence>
<dbReference type="AlphaFoldDB" id="A0AAF0BI52"/>